<dbReference type="EMBL" id="CANI01000020">
    <property type="protein sequence ID" value="CCM75876.1"/>
    <property type="molecule type" value="Genomic_DNA"/>
</dbReference>
<dbReference type="Gene3D" id="3.40.50.1820">
    <property type="entry name" value="alpha/beta hydrolase"/>
    <property type="match status" value="1"/>
</dbReference>
<dbReference type="InterPro" id="IPR000073">
    <property type="entry name" value="AB_hydrolase_1"/>
</dbReference>
<dbReference type="InterPro" id="IPR029058">
    <property type="entry name" value="AB_hydrolase_fold"/>
</dbReference>
<name>K0PH97_9HYPH</name>
<organism evidence="2 3">
    <name type="scientific">Rhizobium mesoamericanum STM3625</name>
    <dbReference type="NCBI Taxonomy" id="1211777"/>
    <lineage>
        <taxon>Bacteria</taxon>
        <taxon>Pseudomonadati</taxon>
        <taxon>Pseudomonadota</taxon>
        <taxon>Alphaproteobacteria</taxon>
        <taxon>Hyphomicrobiales</taxon>
        <taxon>Rhizobiaceae</taxon>
        <taxon>Rhizobium/Agrobacterium group</taxon>
        <taxon>Rhizobium</taxon>
    </lineage>
</organism>
<evidence type="ECO:0000313" key="3">
    <source>
        <dbReference type="Proteomes" id="UP000009319"/>
    </source>
</evidence>
<proteinExistence type="predicted"/>
<gene>
    <name evidence="2" type="ORF">BN77_3059</name>
</gene>
<dbReference type="eggNOG" id="COG1073">
    <property type="taxonomic scope" value="Bacteria"/>
</dbReference>
<reference evidence="2 3" key="1">
    <citation type="journal article" date="2013" name="Genome Announc.">
        <title>Draft Genome Sequence of Rhizobium mesoamericanum STM3625, a Nitrogen-Fixing Symbiont of Mimosa pudica Isolated in French Guiana (South America).</title>
        <authorList>
            <person name="Moulin L."/>
            <person name="Mornico D."/>
            <person name="Melkonian R."/>
            <person name="Klonowska A."/>
        </authorList>
    </citation>
    <scope>NUCLEOTIDE SEQUENCE [LARGE SCALE GENOMIC DNA]</scope>
    <source>
        <strain evidence="2 3">STM3625</strain>
    </source>
</reference>
<sequence>MANFTLKVTRLGFCLLQSLSPRIAGKVAFRLFCVTPSSKPKGEKAKRAHAAGVAKLADAERFRLRLSGGGLAHAYRLNGGALGRRGRYLVTHGWGSSSAYMADLATTLAATGAEVIAVDFPGHGCAAGRALHMGMAVKAIAAAEARFGAFDAAIGHSFGGAALIVAAAGLLPGVPAVLPQKLVLIGSPSEMHWLFKGFGKLIGLGWPAQQVFENEVRRVTGRRVEEFDASRTAGAIQRPVLIVHAEDDKEVSADHARRYAAAGDEVRLHWANGFGHRRIVAAQPVLDTITSFLGEVISDKDAEIIPLFDLPARRMSL</sequence>
<evidence type="ECO:0000259" key="1">
    <source>
        <dbReference type="Pfam" id="PF12697"/>
    </source>
</evidence>
<dbReference type="RefSeq" id="WP_007533034.1">
    <property type="nucleotide sequence ID" value="NZ_HF536772.1"/>
</dbReference>
<feature type="domain" description="AB hydrolase-1" evidence="1">
    <location>
        <begin position="90"/>
        <end position="276"/>
    </location>
</feature>
<evidence type="ECO:0000313" key="2">
    <source>
        <dbReference type="EMBL" id="CCM75876.1"/>
    </source>
</evidence>
<accession>K0PH97</accession>
<dbReference type="AlphaFoldDB" id="K0PH97"/>
<dbReference type="STRING" id="1211777.BN77_3059"/>
<dbReference type="SUPFAM" id="SSF53474">
    <property type="entry name" value="alpha/beta-Hydrolases"/>
    <property type="match status" value="1"/>
</dbReference>
<protein>
    <recommendedName>
        <fullName evidence="1">AB hydrolase-1 domain-containing protein</fullName>
    </recommendedName>
</protein>
<dbReference type="Pfam" id="PF12697">
    <property type="entry name" value="Abhydrolase_6"/>
    <property type="match status" value="1"/>
</dbReference>
<keyword evidence="3" id="KW-1185">Reference proteome</keyword>
<comment type="caution">
    <text evidence="2">The sequence shown here is derived from an EMBL/GenBank/DDBJ whole genome shotgun (WGS) entry which is preliminary data.</text>
</comment>
<dbReference type="HOGENOM" id="CLU_072027_0_0_5"/>
<dbReference type="Proteomes" id="UP000009319">
    <property type="component" value="Unassembled WGS sequence"/>
</dbReference>